<evidence type="ECO:0000313" key="2">
    <source>
        <dbReference type="Proteomes" id="UP000037977"/>
    </source>
</evidence>
<evidence type="ECO:0000313" key="1">
    <source>
        <dbReference type="EMBL" id="KOY82839.1"/>
    </source>
</evidence>
<dbReference type="AlphaFoldDB" id="A0A0M9DKN5"/>
<dbReference type="RefSeq" id="WP_053994078.1">
    <property type="nucleotide sequence ID" value="NZ_CP065643.1"/>
</dbReference>
<reference evidence="1 2" key="1">
    <citation type="submission" date="2015-07" db="EMBL/GenBank/DDBJ databases">
        <title>Genome sequencing project for genomic taxonomy and phylogenomics of Bacillus-like bacteria.</title>
        <authorList>
            <person name="Liu B."/>
            <person name="Wang J."/>
            <person name="Zhu Y."/>
            <person name="Liu G."/>
            <person name="Chen Q."/>
            <person name="Chen Z."/>
            <person name="Che J."/>
            <person name="Ge C."/>
            <person name="Shi H."/>
            <person name="Pan Z."/>
            <person name="Liu X."/>
        </authorList>
    </citation>
    <scope>NUCLEOTIDE SEQUENCE [LARGE SCALE GENOMIC DNA]</scope>
    <source>
        <strain evidence="1 2">DSM 54</strain>
    </source>
</reference>
<dbReference type="PATRIC" id="fig|33935.3.peg.588"/>
<name>A0A0M9DKN5_9BACI</name>
<organism evidence="1 2">
    <name type="scientific">Lysinibacillus macroides</name>
    <dbReference type="NCBI Taxonomy" id="33935"/>
    <lineage>
        <taxon>Bacteria</taxon>
        <taxon>Bacillati</taxon>
        <taxon>Bacillota</taxon>
        <taxon>Bacilli</taxon>
        <taxon>Bacillales</taxon>
        <taxon>Bacillaceae</taxon>
        <taxon>Lysinibacillus</taxon>
    </lineage>
</organism>
<keyword evidence="2" id="KW-1185">Reference proteome</keyword>
<accession>A0A0M9DKN5</accession>
<comment type="caution">
    <text evidence="1">The sequence shown here is derived from an EMBL/GenBank/DDBJ whole genome shotgun (WGS) entry which is preliminary data.</text>
</comment>
<proteinExistence type="predicted"/>
<dbReference type="OrthoDB" id="2740697at2"/>
<protein>
    <submittedName>
        <fullName evidence="1">Uncharacterized protein</fullName>
    </submittedName>
</protein>
<gene>
    <name evidence="1" type="ORF">ADM90_05825</name>
</gene>
<dbReference type="EMBL" id="LGCI01000005">
    <property type="protein sequence ID" value="KOY82839.1"/>
    <property type="molecule type" value="Genomic_DNA"/>
</dbReference>
<dbReference type="Proteomes" id="UP000037977">
    <property type="component" value="Unassembled WGS sequence"/>
</dbReference>
<sequence length="210" mass="22923">MTVIVNSIQNLGWVANSQTNQTSQSFKIGEGEIDSKKAEIETSRKEYAEFIQSSSSIYQGATPTQLVNKQTNSINIVAGVYYNLGTVNGKPLNGTPLASGGFNSNFSPKIWKVPGSSIVTPEQEAALKMRQSYSLPERQEANELVAVFMSLSRLAEGKKSVDSMNNDAMFMQHFPKFAKGIGLDLSQPFTINGKSFTYSQGTLQTTSIED</sequence>